<keyword evidence="3" id="KW-0418">Kinase</keyword>
<dbReference type="NCBIfam" id="NF009604">
    <property type="entry name" value="PRK13057.1"/>
    <property type="match status" value="1"/>
</dbReference>
<evidence type="ECO:0000313" key="6">
    <source>
        <dbReference type="EnsemblMetazoa" id="XP_008188865.1"/>
    </source>
</evidence>
<dbReference type="SUPFAM" id="SSF111331">
    <property type="entry name" value="NAD kinase/diacylglycerol kinase-like"/>
    <property type="match status" value="1"/>
</dbReference>
<accession>A0A8R2FCL7</accession>
<keyword evidence="2" id="KW-0547">Nucleotide-binding</keyword>
<protein>
    <recommendedName>
        <fullName evidence="5">DAGKc domain-containing protein</fullName>
    </recommendedName>
</protein>
<dbReference type="GO" id="GO:0016301">
    <property type="term" value="F:kinase activity"/>
    <property type="evidence" value="ECO:0007669"/>
    <property type="project" value="UniProtKB-KW"/>
</dbReference>
<dbReference type="SMART" id="SM00046">
    <property type="entry name" value="DAGKc"/>
    <property type="match status" value="1"/>
</dbReference>
<keyword evidence="1" id="KW-0808">Transferase</keyword>
<dbReference type="Pfam" id="PF00781">
    <property type="entry name" value="DAGK_cat"/>
    <property type="match status" value="1"/>
</dbReference>
<dbReference type="PANTHER" id="PTHR12358">
    <property type="entry name" value="SPHINGOSINE KINASE"/>
    <property type="match status" value="1"/>
</dbReference>
<dbReference type="Gene3D" id="2.60.200.40">
    <property type="match status" value="1"/>
</dbReference>
<dbReference type="GO" id="GO:0008654">
    <property type="term" value="P:phospholipid biosynthetic process"/>
    <property type="evidence" value="ECO:0007669"/>
    <property type="project" value="InterPro"/>
</dbReference>
<dbReference type="PANTHER" id="PTHR12358:SF54">
    <property type="entry name" value="SPHINGOSINE KINASE RELATED PROTEIN"/>
    <property type="match status" value="1"/>
</dbReference>
<dbReference type="InterPro" id="IPR016064">
    <property type="entry name" value="NAD/diacylglycerol_kinase_sf"/>
</dbReference>
<dbReference type="Gene3D" id="3.40.50.10330">
    <property type="entry name" value="Probable inorganic polyphosphate/atp-NAD kinase, domain 1"/>
    <property type="match status" value="1"/>
</dbReference>
<sequence>MTHSGAQPEQRRALLLVNRRARRGAQWADLAHQQLSAAGYSLITPHEDDERSYSELILAHQHQVDVVIVGGGDGTLNAAAPGLMQSRLPLGILPLGTANDFARTLGIPFNVDAAINIIVTGHTRRIDLGEVNGHLFLNVSSVGFSASLARNLTAAAKKKWGTAGYALAALRLLRQSRPFSAMLHYDGQQEAIKTVQFSVGNGRFYGGGMTIEKDAAPDDGRLDAYSLEVRHWWQILALFPSLRRGTHGRWGSVRTLSGTQFSLHTRRPHDINADGEIIGRTPAHYRLIGGAIAVLAPNKTLTAYCYGTLISADESVPLF</sequence>
<feature type="domain" description="DAGKc" evidence="5">
    <location>
        <begin position="8"/>
        <end position="135"/>
    </location>
</feature>
<dbReference type="InterPro" id="IPR050187">
    <property type="entry name" value="Lipid_Phosphate_FormReg"/>
</dbReference>
<dbReference type="EnsemblMetazoa" id="XM_008190643.1">
    <property type="protein sequence ID" value="XP_008188865.1"/>
    <property type="gene ID" value="LOC103311088"/>
</dbReference>
<dbReference type="NCBIfam" id="TIGR00147">
    <property type="entry name" value="YegS/Rv2252/BmrU family lipid kinase"/>
    <property type="match status" value="1"/>
</dbReference>
<evidence type="ECO:0000256" key="4">
    <source>
        <dbReference type="ARBA" id="ARBA00022840"/>
    </source>
</evidence>
<dbReference type="GO" id="GO:0005524">
    <property type="term" value="F:ATP binding"/>
    <property type="evidence" value="ECO:0007669"/>
    <property type="project" value="UniProtKB-KW"/>
</dbReference>
<name>A0A8R2FCL7_ACYPI</name>
<dbReference type="AlphaFoldDB" id="A0A8R2FCL7"/>
<evidence type="ECO:0000256" key="2">
    <source>
        <dbReference type="ARBA" id="ARBA00022741"/>
    </source>
</evidence>
<organism evidence="6">
    <name type="scientific">Acyrthosiphon pisum</name>
    <name type="common">Pea aphid</name>
    <dbReference type="NCBI Taxonomy" id="7029"/>
    <lineage>
        <taxon>Eukaryota</taxon>
        <taxon>Metazoa</taxon>
        <taxon>Ecdysozoa</taxon>
        <taxon>Arthropoda</taxon>
        <taxon>Hexapoda</taxon>
        <taxon>Insecta</taxon>
        <taxon>Pterygota</taxon>
        <taxon>Neoptera</taxon>
        <taxon>Paraneoptera</taxon>
        <taxon>Hemiptera</taxon>
        <taxon>Sternorrhyncha</taxon>
        <taxon>Aphidomorpha</taxon>
        <taxon>Aphidoidea</taxon>
        <taxon>Aphididae</taxon>
        <taxon>Macrosiphini</taxon>
        <taxon>Acyrthosiphon</taxon>
    </lineage>
</organism>
<evidence type="ECO:0000256" key="3">
    <source>
        <dbReference type="ARBA" id="ARBA00022777"/>
    </source>
</evidence>
<reference evidence="6" key="1">
    <citation type="submission" date="2022-06" db="UniProtKB">
        <authorList>
            <consortium name="EnsemblMetazoa"/>
        </authorList>
    </citation>
    <scope>IDENTIFICATION</scope>
</reference>
<keyword evidence="4" id="KW-0067">ATP-binding</keyword>
<dbReference type="PROSITE" id="PS50146">
    <property type="entry name" value="DAGK"/>
    <property type="match status" value="1"/>
</dbReference>
<evidence type="ECO:0000256" key="1">
    <source>
        <dbReference type="ARBA" id="ARBA00022679"/>
    </source>
</evidence>
<dbReference type="InterPro" id="IPR045540">
    <property type="entry name" value="YegS/DAGK_C"/>
</dbReference>
<dbReference type="InterPro" id="IPR005218">
    <property type="entry name" value="Diacylglycerol/lipid_kinase"/>
</dbReference>
<dbReference type="InterPro" id="IPR017438">
    <property type="entry name" value="ATP-NAD_kinase_N"/>
</dbReference>
<dbReference type="Pfam" id="PF19279">
    <property type="entry name" value="YegS_C"/>
    <property type="match status" value="1"/>
</dbReference>
<evidence type="ECO:0000259" key="5">
    <source>
        <dbReference type="PROSITE" id="PS50146"/>
    </source>
</evidence>
<proteinExistence type="predicted"/>
<dbReference type="InterPro" id="IPR001206">
    <property type="entry name" value="Diacylglycerol_kinase_cat_dom"/>
</dbReference>